<reference evidence="3" key="1">
    <citation type="submission" date="2019-09" db="UniProtKB">
        <authorList>
            <consortium name="WormBaseParasite"/>
        </authorList>
    </citation>
    <scope>IDENTIFICATION</scope>
</reference>
<dbReference type="AlphaFoldDB" id="A0A183F9T7"/>
<keyword evidence="1" id="KW-1133">Transmembrane helix</keyword>
<dbReference type="Proteomes" id="UP000050761">
    <property type="component" value="Unassembled WGS sequence"/>
</dbReference>
<protein>
    <submittedName>
        <fullName evidence="3">Bulb-type lectin domain-containing protein</fullName>
    </submittedName>
</protein>
<keyword evidence="2" id="KW-1185">Reference proteome</keyword>
<accession>A0A183F9T7</accession>
<evidence type="ECO:0000313" key="3">
    <source>
        <dbReference type="WBParaSite" id="HPBE_0000292901-mRNA-1"/>
    </source>
</evidence>
<keyword evidence="1" id="KW-0472">Membrane</keyword>
<dbReference type="WBParaSite" id="HPBE_0000292901-mRNA-1">
    <property type="protein sequence ID" value="HPBE_0000292901-mRNA-1"/>
    <property type="gene ID" value="HPBE_0000292901"/>
</dbReference>
<name>A0A183F9T7_HELPZ</name>
<organism evidence="2 3">
    <name type="scientific">Heligmosomoides polygyrus</name>
    <name type="common">Parasitic roundworm</name>
    <dbReference type="NCBI Taxonomy" id="6339"/>
    <lineage>
        <taxon>Eukaryota</taxon>
        <taxon>Metazoa</taxon>
        <taxon>Ecdysozoa</taxon>
        <taxon>Nematoda</taxon>
        <taxon>Chromadorea</taxon>
        <taxon>Rhabditida</taxon>
        <taxon>Rhabditina</taxon>
        <taxon>Rhabditomorpha</taxon>
        <taxon>Strongyloidea</taxon>
        <taxon>Heligmosomidae</taxon>
        <taxon>Heligmosomoides</taxon>
    </lineage>
</organism>
<keyword evidence="1" id="KW-0812">Transmembrane</keyword>
<sequence length="87" mass="10073">LPNGTVMATDEEEGIVLFDTSGNVVKKVKNPAWRKPRSPIYYKEHILVGDSTMKSQLFLLWLESSSLFNFSLHFHYIFVFCISFTRV</sequence>
<evidence type="ECO:0000313" key="2">
    <source>
        <dbReference type="Proteomes" id="UP000050761"/>
    </source>
</evidence>
<feature type="transmembrane region" description="Helical" evidence="1">
    <location>
        <begin position="67"/>
        <end position="85"/>
    </location>
</feature>
<proteinExistence type="predicted"/>
<evidence type="ECO:0000256" key="1">
    <source>
        <dbReference type="SAM" id="Phobius"/>
    </source>
</evidence>